<dbReference type="EMBL" id="PFQF01000007">
    <property type="protein sequence ID" value="PJA20903.1"/>
    <property type="molecule type" value="Genomic_DNA"/>
</dbReference>
<sequence length="110" mass="12616">MVEEIAEQKDLLMISVGTNLDNSQQNIKLAKKYSNIFASVGIHPSEIKPSVHSVGVQTVLGELVDKKNKRKYSQPSDVKFVYQKIAEIKNIELEKVKEEIYFNYKILFNN</sequence>
<evidence type="ECO:0008006" key="3">
    <source>
        <dbReference type="Google" id="ProtNLM"/>
    </source>
</evidence>
<dbReference type="PANTHER" id="PTHR46124:SF2">
    <property type="entry name" value="D-AMINOACYL-TRNA DEACYLASE"/>
    <property type="match status" value="1"/>
</dbReference>
<dbReference type="PANTHER" id="PTHR46124">
    <property type="entry name" value="D-AMINOACYL-TRNA DEACYLASE"/>
    <property type="match status" value="1"/>
</dbReference>
<dbReference type="Pfam" id="PF01026">
    <property type="entry name" value="TatD_DNase"/>
    <property type="match status" value="1"/>
</dbReference>
<reference evidence="2" key="1">
    <citation type="submission" date="2017-09" db="EMBL/GenBank/DDBJ databases">
        <title>Depth-based differentiation of microbial function through sediment-hosted aquifers and enrichment of novel symbionts in the deep terrestrial subsurface.</title>
        <authorList>
            <person name="Probst A.J."/>
            <person name="Ladd B."/>
            <person name="Jarett J.K."/>
            <person name="Geller-Mcgrath D.E."/>
            <person name="Sieber C.M.K."/>
            <person name="Emerson J.B."/>
            <person name="Anantharaman K."/>
            <person name="Thomas B.C."/>
            <person name="Malmstrom R."/>
            <person name="Stieglmeier M."/>
            <person name="Klingl A."/>
            <person name="Woyke T."/>
            <person name="Ryan C.M."/>
            <person name="Banfield J.F."/>
        </authorList>
    </citation>
    <scope>NUCLEOTIDE SEQUENCE [LARGE SCALE GENOMIC DNA]</scope>
</reference>
<dbReference type="SUPFAM" id="SSF51556">
    <property type="entry name" value="Metallo-dependent hydrolases"/>
    <property type="match status" value="1"/>
</dbReference>
<name>A0A2M7W4T2_9BACT</name>
<evidence type="ECO:0000313" key="1">
    <source>
        <dbReference type="EMBL" id="PJA20903.1"/>
    </source>
</evidence>
<dbReference type="Proteomes" id="UP000230137">
    <property type="component" value="Unassembled WGS sequence"/>
</dbReference>
<organism evidence="1 2">
    <name type="scientific">Candidatus Berkelbacteria bacterium CG_4_10_14_0_2_um_filter_35_9_33_12</name>
    <dbReference type="NCBI Taxonomy" id="1974499"/>
    <lineage>
        <taxon>Bacteria</taxon>
        <taxon>Candidatus Berkelbacteria</taxon>
    </lineage>
</organism>
<dbReference type="InterPro" id="IPR001130">
    <property type="entry name" value="TatD-like"/>
</dbReference>
<accession>A0A2M7W4T2</accession>
<dbReference type="AlphaFoldDB" id="A0A2M7W4T2"/>
<dbReference type="GO" id="GO:0016788">
    <property type="term" value="F:hydrolase activity, acting on ester bonds"/>
    <property type="evidence" value="ECO:0007669"/>
    <property type="project" value="InterPro"/>
</dbReference>
<protein>
    <recommendedName>
        <fullName evidence="3">Hydrolase TatD</fullName>
    </recommendedName>
</protein>
<dbReference type="Gene3D" id="3.20.20.140">
    <property type="entry name" value="Metal-dependent hydrolases"/>
    <property type="match status" value="2"/>
</dbReference>
<gene>
    <name evidence="1" type="ORF">COX60_00420</name>
</gene>
<evidence type="ECO:0000313" key="2">
    <source>
        <dbReference type="Proteomes" id="UP000230137"/>
    </source>
</evidence>
<comment type="caution">
    <text evidence="1">The sequence shown here is derived from an EMBL/GenBank/DDBJ whole genome shotgun (WGS) entry which is preliminary data.</text>
</comment>
<proteinExistence type="predicted"/>
<dbReference type="InterPro" id="IPR032466">
    <property type="entry name" value="Metal_Hydrolase"/>
</dbReference>